<dbReference type="RefSeq" id="WP_162349070.1">
    <property type="nucleotide sequence ID" value="NZ_QOVG01000003.1"/>
</dbReference>
<dbReference type="EMBL" id="QOVG01000003">
    <property type="protein sequence ID" value="NDK38519.1"/>
    <property type="molecule type" value="Genomic_DNA"/>
</dbReference>
<reference evidence="5 6" key="1">
    <citation type="submission" date="2018-07" db="EMBL/GenBank/DDBJ databases">
        <title>Whole genome Sequencing of Pseudoxanthomonas gei KCTC 32298 (T).</title>
        <authorList>
            <person name="Kumar S."/>
            <person name="Bansal K."/>
            <person name="Kaur A."/>
            <person name="Patil P."/>
            <person name="Sharma S."/>
            <person name="Patil P.B."/>
        </authorList>
    </citation>
    <scope>NUCLEOTIDE SEQUENCE [LARGE SCALE GENOMIC DNA]</scope>
    <source>
        <strain evidence="5 6">KCTC 32298</strain>
    </source>
</reference>
<name>A0ABX0AAG0_9GAMM</name>
<comment type="cofactor">
    <cofactor evidence="1">
        <name>FMN</name>
        <dbReference type="ChEBI" id="CHEBI:58210"/>
    </cofactor>
</comment>
<dbReference type="InterPro" id="IPR012349">
    <property type="entry name" value="Split_barrel_FMN-bd"/>
</dbReference>
<evidence type="ECO:0000256" key="3">
    <source>
        <dbReference type="ARBA" id="ARBA00038054"/>
    </source>
</evidence>
<comment type="similarity">
    <text evidence="3">Belongs to the flavoredoxin family.</text>
</comment>
<dbReference type="Gene3D" id="2.30.110.10">
    <property type="entry name" value="Electron Transport, Fmn-binding Protein, Chain A"/>
    <property type="match status" value="1"/>
</dbReference>
<dbReference type="InterPro" id="IPR052174">
    <property type="entry name" value="Flavoredoxin"/>
</dbReference>
<evidence type="ECO:0000259" key="4">
    <source>
        <dbReference type="SMART" id="SM00903"/>
    </source>
</evidence>
<comment type="caution">
    <text evidence="5">The sequence shown here is derived from an EMBL/GenBank/DDBJ whole genome shotgun (WGS) entry which is preliminary data.</text>
</comment>
<keyword evidence="2" id="KW-0285">Flavoprotein</keyword>
<protein>
    <submittedName>
        <fullName evidence="5">Flavin reductase family protein</fullName>
    </submittedName>
</protein>
<proteinExistence type="inferred from homology"/>
<sequence>MKTFRKHDFPVSEIRRFLEPGPIVLVSSSFKGERNIMTMGWHMMMGFEPALFACYIWEQNHSFELVRRSRQCVINLPTADLVDTVVAIGNYSGADLAADTDKFASFGLTPRKASLVQAPLIDQCHSSFECRLHDGSQVGRHNLFIWEVVKAHVARTPKIPQTLHYRGEGRFMLSGPDISRRRGFKPGML</sequence>
<evidence type="ECO:0000313" key="5">
    <source>
        <dbReference type="EMBL" id="NDK38519.1"/>
    </source>
</evidence>
<evidence type="ECO:0000256" key="2">
    <source>
        <dbReference type="ARBA" id="ARBA00022630"/>
    </source>
</evidence>
<dbReference type="InterPro" id="IPR002563">
    <property type="entry name" value="Flavin_Rdtase-like_dom"/>
</dbReference>
<organism evidence="5 6">
    <name type="scientific">Pseudoxanthomonas gei</name>
    <dbReference type="NCBI Taxonomy" id="1383030"/>
    <lineage>
        <taxon>Bacteria</taxon>
        <taxon>Pseudomonadati</taxon>
        <taxon>Pseudomonadota</taxon>
        <taxon>Gammaproteobacteria</taxon>
        <taxon>Lysobacterales</taxon>
        <taxon>Lysobacteraceae</taxon>
        <taxon>Pseudoxanthomonas</taxon>
    </lineage>
</organism>
<feature type="domain" description="Flavin reductase like" evidence="4">
    <location>
        <begin position="16"/>
        <end position="172"/>
    </location>
</feature>
<dbReference type="SMART" id="SM00903">
    <property type="entry name" value="Flavin_Reduct"/>
    <property type="match status" value="1"/>
</dbReference>
<dbReference type="Proteomes" id="UP001429354">
    <property type="component" value="Unassembled WGS sequence"/>
</dbReference>
<accession>A0ABX0AAG0</accession>
<dbReference type="PANTHER" id="PTHR43567:SF1">
    <property type="entry name" value="FLAVOREDOXIN"/>
    <property type="match status" value="1"/>
</dbReference>
<evidence type="ECO:0000256" key="1">
    <source>
        <dbReference type="ARBA" id="ARBA00001917"/>
    </source>
</evidence>
<dbReference type="SUPFAM" id="SSF50475">
    <property type="entry name" value="FMN-binding split barrel"/>
    <property type="match status" value="1"/>
</dbReference>
<gene>
    <name evidence="5" type="ORF">DT603_06640</name>
</gene>
<evidence type="ECO:0000313" key="6">
    <source>
        <dbReference type="Proteomes" id="UP001429354"/>
    </source>
</evidence>
<keyword evidence="6" id="KW-1185">Reference proteome</keyword>
<dbReference type="Pfam" id="PF01613">
    <property type="entry name" value="Flavin_Reduct"/>
    <property type="match status" value="1"/>
</dbReference>
<dbReference type="PANTHER" id="PTHR43567">
    <property type="entry name" value="FLAVOREDOXIN-RELATED-RELATED"/>
    <property type="match status" value="1"/>
</dbReference>